<name>A0A6G1G2Q2_9PEZI</name>
<dbReference type="RefSeq" id="XP_033534016.1">
    <property type="nucleotide sequence ID" value="XM_033675327.1"/>
</dbReference>
<protein>
    <recommendedName>
        <fullName evidence="5">Secreted protein</fullName>
    </recommendedName>
</protein>
<evidence type="ECO:0000313" key="3">
    <source>
        <dbReference type="Proteomes" id="UP000504638"/>
    </source>
</evidence>
<proteinExistence type="predicted"/>
<dbReference type="GeneID" id="54415897"/>
<sequence>MAFNLLLGILVCIGICYHTLGSMCFHRNIQHDGTCAHCPACFRWRLRDSEIKRSSMFRTSDSYYLTAHRFHGAITCLTGSSDIIQTQIFSQVKLLFGSSKHRDFASLNILSC</sequence>
<evidence type="ECO:0000256" key="1">
    <source>
        <dbReference type="SAM" id="SignalP"/>
    </source>
</evidence>
<gene>
    <name evidence="2 4" type="ORF">P152DRAFT_34100</name>
</gene>
<feature type="chain" id="PRO_5044631773" description="Secreted protein" evidence="1">
    <location>
        <begin position="22"/>
        <end position="112"/>
    </location>
</feature>
<evidence type="ECO:0008006" key="5">
    <source>
        <dbReference type="Google" id="ProtNLM"/>
    </source>
</evidence>
<evidence type="ECO:0000313" key="4">
    <source>
        <dbReference type="RefSeq" id="XP_033534016.1"/>
    </source>
</evidence>
<dbReference type="EMBL" id="ML975158">
    <property type="protein sequence ID" value="KAF1812385.1"/>
    <property type="molecule type" value="Genomic_DNA"/>
</dbReference>
<reference evidence="4" key="3">
    <citation type="submission" date="2025-04" db="UniProtKB">
        <authorList>
            <consortium name="RefSeq"/>
        </authorList>
    </citation>
    <scope>IDENTIFICATION</scope>
    <source>
        <strain evidence="4">CBS 781.70</strain>
    </source>
</reference>
<reference evidence="2 4" key="1">
    <citation type="submission" date="2020-01" db="EMBL/GenBank/DDBJ databases">
        <authorList>
            <consortium name="DOE Joint Genome Institute"/>
            <person name="Haridas S."/>
            <person name="Albert R."/>
            <person name="Binder M."/>
            <person name="Bloem J."/>
            <person name="Labutti K."/>
            <person name="Salamov A."/>
            <person name="Andreopoulos B."/>
            <person name="Baker S.E."/>
            <person name="Barry K."/>
            <person name="Bills G."/>
            <person name="Bluhm B.H."/>
            <person name="Cannon C."/>
            <person name="Castanera R."/>
            <person name="Culley D.E."/>
            <person name="Daum C."/>
            <person name="Ezra D."/>
            <person name="Gonzalez J.B."/>
            <person name="Henrissat B."/>
            <person name="Kuo A."/>
            <person name="Liang C."/>
            <person name="Lipzen A."/>
            <person name="Lutzoni F."/>
            <person name="Magnuson J."/>
            <person name="Mondo S."/>
            <person name="Nolan M."/>
            <person name="Ohm R."/>
            <person name="Pangilinan J."/>
            <person name="Park H.-J."/>
            <person name="Ramirez L."/>
            <person name="Alfaro M."/>
            <person name="Sun H."/>
            <person name="Tritt A."/>
            <person name="Yoshinaga Y."/>
            <person name="Zwiers L.-H."/>
            <person name="Turgeon B.G."/>
            <person name="Goodwin S.B."/>
            <person name="Spatafora J.W."/>
            <person name="Crous P.W."/>
            <person name="Grigoriev I.V."/>
        </authorList>
    </citation>
    <scope>NUCLEOTIDE SEQUENCE</scope>
    <source>
        <strain evidence="2 4">CBS 781.70</strain>
    </source>
</reference>
<reference evidence="4" key="2">
    <citation type="submission" date="2020-04" db="EMBL/GenBank/DDBJ databases">
        <authorList>
            <consortium name="NCBI Genome Project"/>
        </authorList>
    </citation>
    <scope>NUCLEOTIDE SEQUENCE</scope>
    <source>
        <strain evidence="4">CBS 781.70</strain>
    </source>
</reference>
<organism evidence="2">
    <name type="scientific">Eremomyces bilateralis CBS 781.70</name>
    <dbReference type="NCBI Taxonomy" id="1392243"/>
    <lineage>
        <taxon>Eukaryota</taxon>
        <taxon>Fungi</taxon>
        <taxon>Dikarya</taxon>
        <taxon>Ascomycota</taxon>
        <taxon>Pezizomycotina</taxon>
        <taxon>Dothideomycetes</taxon>
        <taxon>Dothideomycetes incertae sedis</taxon>
        <taxon>Eremomycetales</taxon>
        <taxon>Eremomycetaceae</taxon>
        <taxon>Eremomyces</taxon>
    </lineage>
</organism>
<keyword evidence="1" id="KW-0732">Signal</keyword>
<evidence type="ECO:0000313" key="2">
    <source>
        <dbReference type="EMBL" id="KAF1812385.1"/>
    </source>
</evidence>
<dbReference type="Proteomes" id="UP000504638">
    <property type="component" value="Unplaced"/>
</dbReference>
<feature type="signal peptide" evidence="1">
    <location>
        <begin position="1"/>
        <end position="21"/>
    </location>
</feature>
<dbReference type="AlphaFoldDB" id="A0A6G1G2Q2"/>
<keyword evidence="3" id="KW-1185">Reference proteome</keyword>
<accession>A0A6G1G2Q2</accession>